<evidence type="ECO:0000256" key="6">
    <source>
        <dbReference type="PIRNR" id="PIRNR006630"/>
    </source>
</evidence>
<organism evidence="9 11">
    <name type="scientific">Neoehrlichia mikurensis</name>
    <dbReference type="NCBI Taxonomy" id="89586"/>
    <lineage>
        <taxon>Bacteria</taxon>
        <taxon>Pseudomonadati</taxon>
        <taxon>Pseudomonadota</taxon>
        <taxon>Alphaproteobacteria</taxon>
        <taxon>Rickettsiales</taxon>
        <taxon>Anaplasmataceae</taxon>
        <taxon>Candidatus Neoehrlichia</taxon>
    </lineage>
</organism>
<evidence type="ECO:0000313" key="12">
    <source>
        <dbReference type="Proteomes" id="UP001059985"/>
    </source>
</evidence>
<dbReference type="GO" id="GO:0005737">
    <property type="term" value="C:cytoplasm"/>
    <property type="evidence" value="ECO:0007669"/>
    <property type="project" value="InterPro"/>
</dbReference>
<evidence type="ECO:0000256" key="5">
    <source>
        <dbReference type="ARBA" id="ARBA00023027"/>
    </source>
</evidence>
<dbReference type="RefSeq" id="WP_218194207.1">
    <property type="nucleotide sequence ID" value="NZ_CP054597.1"/>
</dbReference>
<dbReference type="PIRSF" id="PIRSF006630">
    <property type="entry name" value="NADS_GAT"/>
    <property type="match status" value="1"/>
</dbReference>
<dbReference type="InterPro" id="IPR014445">
    <property type="entry name" value="Gln-dep_NAD_synthase"/>
</dbReference>
<name>A0A9Q9F4L6_9RICK</name>
<dbReference type="EMBL" id="CP089286">
    <property type="protein sequence ID" value="UTO55236.1"/>
    <property type="molecule type" value="Genomic_DNA"/>
</dbReference>
<dbReference type="EC" id="6.3.5.1" evidence="6"/>
<dbReference type="InterPro" id="IPR003694">
    <property type="entry name" value="NAD_synthase"/>
</dbReference>
<sequence length="533" mass="61123">MIKISVLITQLNYNPEDLNYNYVKILNTYTEACNQSADLVLFSRYAISGYIEEEPILSGNFLYNCFKYIQDLAAYTKNQKTCIIIGNVISRHNILHEIIYFIQNGKIKELICIPINNHQIVSNNVTLYINQICILLSLNFKVYNSLDAHLFLIMGQDPYRRSFNQNHNDILNTKPIIYTNLIGGYGHRVFHGGSFVYHQQKVFSLGLWQENKELIDMHNLQNNNIKLYNSDNQQKVFSLGLWQGNKELIDMHNLQNNNIKLYNNYSLHYQALMLALKDYTYKNHFTNVLLGMSGGIDSSLVASIAADALGPDKVHGVMLTTQYTSCNSIYDAEQFSKNLTINYTILDVDNIFKNSLISLQKMFVNLKQDITEENLQSRIRGLILMAISNKFKFLLLSTGNKSELLTGYTTLYGDMCGGFAPIKDLYKTQVYKLVHWRNNNVPENSLCQKMNIISNAIINKPPSAELNYNQKDQDTLPEYSILDSILELLVHKNFSKEEIITQGYEAQVVNYIISLVQKSSFKKRSSAIGPLIF</sequence>
<evidence type="ECO:0000256" key="3">
    <source>
        <dbReference type="ARBA" id="ARBA00022741"/>
    </source>
</evidence>
<dbReference type="GO" id="GO:0008795">
    <property type="term" value="F:NAD+ synthase activity"/>
    <property type="evidence" value="ECO:0007669"/>
    <property type="project" value="UniProtKB-EC"/>
</dbReference>
<comment type="catalytic activity">
    <reaction evidence="6">
        <text>deamido-NAD(+) + L-glutamine + ATP + H2O = L-glutamate + AMP + diphosphate + NAD(+) + H(+)</text>
        <dbReference type="Rhea" id="RHEA:24384"/>
        <dbReference type="ChEBI" id="CHEBI:15377"/>
        <dbReference type="ChEBI" id="CHEBI:15378"/>
        <dbReference type="ChEBI" id="CHEBI:29985"/>
        <dbReference type="ChEBI" id="CHEBI:30616"/>
        <dbReference type="ChEBI" id="CHEBI:33019"/>
        <dbReference type="ChEBI" id="CHEBI:57540"/>
        <dbReference type="ChEBI" id="CHEBI:58359"/>
        <dbReference type="ChEBI" id="CHEBI:58437"/>
        <dbReference type="ChEBI" id="CHEBI:456215"/>
        <dbReference type="EC" id="6.3.5.1"/>
    </reaction>
</comment>
<dbReference type="Pfam" id="PF02540">
    <property type="entry name" value="NAD_synthase"/>
    <property type="match status" value="1"/>
</dbReference>
<evidence type="ECO:0000256" key="7">
    <source>
        <dbReference type="RuleBase" id="RU003811"/>
    </source>
</evidence>
<keyword evidence="2 6" id="KW-0436">Ligase</keyword>
<dbReference type="Proteomes" id="UP001059822">
    <property type="component" value="Chromosome"/>
</dbReference>
<dbReference type="PANTHER" id="PTHR23090:SF9">
    <property type="entry name" value="GLUTAMINE-DEPENDENT NAD(+) SYNTHETASE"/>
    <property type="match status" value="1"/>
</dbReference>
<gene>
    <name evidence="9" type="primary">nadE</name>
    <name evidence="10" type="ORF">LUA81_03480</name>
    <name evidence="9" type="ORF">LUA82_03515</name>
</gene>
<dbReference type="EMBL" id="CP089285">
    <property type="protein sequence ID" value="UTO56156.1"/>
    <property type="molecule type" value="Genomic_DNA"/>
</dbReference>
<protein>
    <recommendedName>
        <fullName evidence="6">Glutamine-dependent NAD(+) synthetase</fullName>
        <ecNumber evidence="6">6.3.5.1</ecNumber>
    </recommendedName>
    <alternativeName>
        <fullName evidence="6">NAD(+) synthase [glutamine-hydrolyzing]</fullName>
    </alternativeName>
</protein>
<dbReference type="NCBIfam" id="TIGR00552">
    <property type="entry name" value="nadE"/>
    <property type="match status" value="1"/>
</dbReference>
<dbReference type="Proteomes" id="UP001059985">
    <property type="component" value="Chromosome"/>
</dbReference>
<dbReference type="FunFam" id="3.40.50.620:FF:000106">
    <property type="entry name" value="Glutamine-dependent NAD(+) synthetase"/>
    <property type="match status" value="1"/>
</dbReference>
<proteinExistence type="inferred from homology"/>
<keyword evidence="12" id="KW-1185">Reference proteome</keyword>
<dbReference type="PANTHER" id="PTHR23090">
    <property type="entry name" value="NH 3 /GLUTAMINE-DEPENDENT NAD + SYNTHETASE"/>
    <property type="match status" value="1"/>
</dbReference>
<comment type="pathway">
    <text evidence="6">Cofactor biosynthesis; NAD(+) biosynthesis; NAD(+) from deamido-NAD(+) (L-Gln route): step 1/1.</text>
</comment>
<dbReference type="CDD" id="cd00553">
    <property type="entry name" value="NAD_synthase"/>
    <property type="match status" value="1"/>
</dbReference>
<accession>A0A9Q9F4L6</accession>
<keyword evidence="3 6" id="KW-0547">Nucleotide-binding</keyword>
<keyword evidence="4 6" id="KW-0067">ATP-binding</keyword>
<evidence type="ECO:0000313" key="9">
    <source>
        <dbReference type="EMBL" id="UTO55236.1"/>
    </source>
</evidence>
<dbReference type="GO" id="GO:0003952">
    <property type="term" value="F:NAD+ synthase (glutamine-hydrolyzing) activity"/>
    <property type="evidence" value="ECO:0007669"/>
    <property type="project" value="InterPro"/>
</dbReference>
<feature type="domain" description="NAD/GMP synthase" evidence="8">
    <location>
        <begin position="269"/>
        <end position="524"/>
    </location>
</feature>
<dbReference type="AlphaFoldDB" id="A0A9Q9F4L6"/>
<dbReference type="GO" id="GO:0004359">
    <property type="term" value="F:glutaminase activity"/>
    <property type="evidence" value="ECO:0007669"/>
    <property type="project" value="InterPro"/>
</dbReference>
<comment type="similarity">
    <text evidence="1 6">In the C-terminal section; belongs to the NAD synthetase family.</text>
</comment>
<dbReference type="InterPro" id="IPR022310">
    <property type="entry name" value="NAD/GMP_synthase"/>
</dbReference>
<keyword evidence="5 6" id="KW-0520">NAD</keyword>
<evidence type="ECO:0000256" key="1">
    <source>
        <dbReference type="ARBA" id="ARBA00007145"/>
    </source>
</evidence>
<evidence type="ECO:0000256" key="4">
    <source>
        <dbReference type="ARBA" id="ARBA00022840"/>
    </source>
</evidence>
<evidence type="ECO:0000259" key="8">
    <source>
        <dbReference type="Pfam" id="PF02540"/>
    </source>
</evidence>
<evidence type="ECO:0000313" key="11">
    <source>
        <dbReference type="Proteomes" id="UP001059822"/>
    </source>
</evidence>
<evidence type="ECO:0000313" key="10">
    <source>
        <dbReference type="EMBL" id="UTO56156.1"/>
    </source>
</evidence>
<comment type="similarity">
    <text evidence="7">Belongs to the NAD synthetase family.</text>
</comment>
<dbReference type="GO" id="GO:0005524">
    <property type="term" value="F:ATP binding"/>
    <property type="evidence" value="ECO:0007669"/>
    <property type="project" value="UniProtKB-KW"/>
</dbReference>
<evidence type="ECO:0000256" key="2">
    <source>
        <dbReference type="ARBA" id="ARBA00022598"/>
    </source>
</evidence>
<dbReference type="GO" id="GO:0009435">
    <property type="term" value="P:NAD+ biosynthetic process"/>
    <property type="evidence" value="ECO:0007669"/>
    <property type="project" value="InterPro"/>
</dbReference>
<reference evidence="9" key="1">
    <citation type="journal article" date="2022" name="Microorganisms">
        <title>Assembly and Comparison of Ca. Neoehrlichia mikurensis Genomes.</title>
        <authorList>
            <person name="Azagi T."/>
            <person name="Dirks R.P."/>
            <person name="Yebra-Pimentel E.S."/>
            <person name="Schaap P.J."/>
            <person name="Koehorst J.J."/>
            <person name="Esser H.J."/>
            <person name="Sprong H."/>
        </authorList>
    </citation>
    <scope>NUCLEOTIDE SEQUENCE</scope>
    <source>
        <strain evidence="10">18-2804</strain>
        <strain evidence="9">18-2837</strain>
    </source>
</reference>